<dbReference type="EMBL" id="JASMQC010000011">
    <property type="protein sequence ID" value="KAK1941877.1"/>
    <property type="molecule type" value="Genomic_DNA"/>
</dbReference>
<comment type="caution">
    <text evidence="1">The sequence shown here is derived from an EMBL/GenBank/DDBJ whole genome shotgun (WGS) entry which is preliminary data.</text>
</comment>
<keyword evidence="2" id="KW-1185">Reference proteome</keyword>
<proteinExistence type="predicted"/>
<name>A0AAD9GNS7_9STRA</name>
<gene>
    <name evidence="1" type="ORF">P3T76_006941</name>
</gene>
<dbReference type="AlphaFoldDB" id="A0AAD9GNS7"/>
<sequence>MWYYTGWICSYVVISLKTHRPPARPRKLQALDRVPDNNALPTTFYAVDNLAATWTKSPSRFLNWCVVKGYSMDGGVPIVQGTVASWSNRKGRYVWKIEFTGRKTEAIAVEELSRMISYTHATGGIFTH</sequence>
<evidence type="ECO:0000313" key="1">
    <source>
        <dbReference type="EMBL" id="KAK1941877.1"/>
    </source>
</evidence>
<reference evidence="1" key="1">
    <citation type="submission" date="2023-08" db="EMBL/GenBank/DDBJ databases">
        <title>Reference Genome Resource for the Citrus Pathogen Phytophthora citrophthora.</title>
        <authorList>
            <person name="Moller H."/>
            <person name="Coetzee B."/>
            <person name="Rose L.J."/>
            <person name="Van Niekerk J.M."/>
        </authorList>
    </citation>
    <scope>NUCLEOTIDE SEQUENCE</scope>
    <source>
        <strain evidence="1">STE-U-9442</strain>
    </source>
</reference>
<evidence type="ECO:0000313" key="2">
    <source>
        <dbReference type="Proteomes" id="UP001259832"/>
    </source>
</evidence>
<protein>
    <submittedName>
        <fullName evidence="1">Uncharacterized protein</fullName>
    </submittedName>
</protein>
<dbReference type="Proteomes" id="UP001259832">
    <property type="component" value="Unassembled WGS sequence"/>
</dbReference>
<organism evidence="1 2">
    <name type="scientific">Phytophthora citrophthora</name>
    <dbReference type="NCBI Taxonomy" id="4793"/>
    <lineage>
        <taxon>Eukaryota</taxon>
        <taxon>Sar</taxon>
        <taxon>Stramenopiles</taxon>
        <taxon>Oomycota</taxon>
        <taxon>Peronosporomycetes</taxon>
        <taxon>Peronosporales</taxon>
        <taxon>Peronosporaceae</taxon>
        <taxon>Phytophthora</taxon>
    </lineage>
</organism>
<accession>A0AAD9GNS7</accession>